<evidence type="ECO:0000313" key="2">
    <source>
        <dbReference type="Proteomes" id="UP001341281"/>
    </source>
</evidence>
<gene>
    <name evidence="1" type="ORF">U9M48_032664</name>
</gene>
<dbReference type="Proteomes" id="UP001341281">
    <property type="component" value="Chromosome 07"/>
</dbReference>
<dbReference type="EMBL" id="CP144751">
    <property type="protein sequence ID" value="WVZ85790.1"/>
    <property type="molecule type" value="Genomic_DNA"/>
</dbReference>
<dbReference type="AlphaFoldDB" id="A0AAQ3U964"/>
<proteinExistence type="predicted"/>
<accession>A0AAQ3U964</accession>
<name>A0AAQ3U964_PASNO</name>
<protein>
    <submittedName>
        <fullName evidence="1">Uncharacterized protein</fullName>
    </submittedName>
</protein>
<reference evidence="1 2" key="1">
    <citation type="submission" date="2024-02" db="EMBL/GenBank/DDBJ databases">
        <title>High-quality chromosome-scale genome assembly of Pensacola bahiagrass (Paspalum notatum Flugge var. saurae).</title>
        <authorList>
            <person name="Vega J.M."/>
            <person name="Podio M."/>
            <person name="Orjuela J."/>
            <person name="Siena L.A."/>
            <person name="Pessino S.C."/>
            <person name="Combes M.C."/>
            <person name="Mariac C."/>
            <person name="Albertini E."/>
            <person name="Pupilli F."/>
            <person name="Ortiz J.P.A."/>
            <person name="Leblanc O."/>
        </authorList>
    </citation>
    <scope>NUCLEOTIDE SEQUENCE [LARGE SCALE GENOMIC DNA]</scope>
    <source>
        <strain evidence="1">R1</strain>
        <tissue evidence="1">Leaf</tissue>
    </source>
</reference>
<organism evidence="1 2">
    <name type="scientific">Paspalum notatum var. saurae</name>
    <dbReference type="NCBI Taxonomy" id="547442"/>
    <lineage>
        <taxon>Eukaryota</taxon>
        <taxon>Viridiplantae</taxon>
        <taxon>Streptophyta</taxon>
        <taxon>Embryophyta</taxon>
        <taxon>Tracheophyta</taxon>
        <taxon>Spermatophyta</taxon>
        <taxon>Magnoliopsida</taxon>
        <taxon>Liliopsida</taxon>
        <taxon>Poales</taxon>
        <taxon>Poaceae</taxon>
        <taxon>PACMAD clade</taxon>
        <taxon>Panicoideae</taxon>
        <taxon>Andropogonodae</taxon>
        <taxon>Paspaleae</taxon>
        <taxon>Paspalinae</taxon>
        <taxon>Paspalum</taxon>
    </lineage>
</organism>
<keyword evidence="2" id="KW-1185">Reference proteome</keyword>
<evidence type="ECO:0000313" key="1">
    <source>
        <dbReference type="EMBL" id="WVZ85790.1"/>
    </source>
</evidence>
<sequence>MPGEYRVDERRVPWRRPHEQGVGQLRTVAAPAPRVPLCVLDESICPRIRDGRETVGKILGNSLGSFNSDAGGIYRPNHQSIATAVAQQAAQT</sequence>